<feature type="non-terminal residue" evidence="2">
    <location>
        <position position="116"/>
    </location>
</feature>
<dbReference type="AlphaFoldDB" id="A0A6J4S745"/>
<proteinExistence type="predicted"/>
<sequence>DLRRWLPGKGAGSGVGRSPRVRGGPARPAAPWRHGGRGRGRLPAPGDGRARDLRPARPHEEGRLPLLETPARRRPARLPLQRGAVPLLRQDRRRAEALPARPAHPRPQARPRARPD</sequence>
<feature type="compositionally biased region" description="Basic residues" evidence="1">
    <location>
        <begin position="103"/>
        <end position="116"/>
    </location>
</feature>
<keyword evidence="2" id="KW-0067">ATP-binding</keyword>
<name>A0A6J4S745_9ACTN</name>
<protein>
    <submittedName>
        <fullName evidence="2">DNA/RNA helicases, SNF2 family</fullName>
    </submittedName>
</protein>
<reference evidence="2" key="1">
    <citation type="submission" date="2020-02" db="EMBL/GenBank/DDBJ databases">
        <authorList>
            <person name="Meier V. D."/>
        </authorList>
    </citation>
    <scope>NUCLEOTIDE SEQUENCE</scope>
    <source>
        <strain evidence="2">AVDCRST_MAG05</strain>
    </source>
</reference>
<feature type="compositionally biased region" description="Low complexity" evidence="1">
    <location>
        <begin position="16"/>
        <end position="33"/>
    </location>
</feature>
<keyword evidence="2" id="KW-0547">Nucleotide-binding</keyword>
<gene>
    <name evidence="2" type="ORF">AVDCRST_MAG05-1855</name>
</gene>
<accession>A0A6J4S745</accession>
<feature type="non-terminal residue" evidence="2">
    <location>
        <position position="1"/>
    </location>
</feature>
<evidence type="ECO:0000256" key="1">
    <source>
        <dbReference type="SAM" id="MobiDB-lite"/>
    </source>
</evidence>
<organism evidence="2">
    <name type="scientific">uncultured Rubrobacteraceae bacterium</name>
    <dbReference type="NCBI Taxonomy" id="349277"/>
    <lineage>
        <taxon>Bacteria</taxon>
        <taxon>Bacillati</taxon>
        <taxon>Actinomycetota</taxon>
        <taxon>Rubrobacteria</taxon>
        <taxon>Rubrobacterales</taxon>
        <taxon>Rubrobacteraceae</taxon>
        <taxon>environmental samples</taxon>
    </lineage>
</organism>
<feature type="compositionally biased region" description="Basic and acidic residues" evidence="1">
    <location>
        <begin position="48"/>
        <end position="63"/>
    </location>
</feature>
<keyword evidence="2" id="KW-0347">Helicase</keyword>
<dbReference type="EMBL" id="CADCVM010000203">
    <property type="protein sequence ID" value="CAA9491498.1"/>
    <property type="molecule type" value="Genomic_DNA"/>
</dbReference>
<keyword evidence="2" id="KW-0378">Hydrolase</keyword>
<feature type="region of interest" description="Disordered" evidence="1">
    <location>
        <begin position="1"/>
        <end position="116"/>
    </location>
</feature>
<dbReference type="GO" id="GO:0004386">
    <property type="term" value="F:helicase activity"/>
    <property type="evidence" value="ECO:0007669"/>
    <property type="project" value="UniProtKB-KW"/>
</dbReference>
<evidence type="ECO:0000313" key="2">
    <source>
        <dbReference type="EMBL" id="CAA9491498.1"/>
    </source>
</evidence>